<dbReference type="InterPro" id="IPR011990">
    <property type="entry name" value="TPR-like_helical_dom_sf"/>
</dbReference>
<proteinExistence type="predicted"/>
<organism evidence="8 9">
    <name type="scientific">Marinoscillum furvescens DSM 4134</name>
    <dbReference type="NCBI Taxonomy" id="1122208"/>
    <lineage>
        <taxon>Bacteria</taxon>
        <taxon>Pseudomonadati</taxon>
        <taxon>Bacteroidota</taxon>
        <taxon>Cytophagia</taxon>
        <taxon>Cytophagales</taxon>
        <taxon>Reichenbachiellaceae</taxon>
        <taxon>Marinoscillum</taxon>
    </lineage>
</organism>
<accession>A0A3D9KYP4</accession>
<dbReference type="Gene3D" id="3.30.1330.60">
    <property type="entry name" value="OmpA-like domain"/>
    <property type="match status" value="1"/>
</dbReference>
<dbReference type="AlphaFoldDB" id="A0A3D9KYP4"/>
<dbReference type="Proteomes" id="UP000256779">
    <property type="component" value="Unassembled WGS sequence"/>
</dbReference>
<dbReference type="SUPFAM" id="SSF103088">
    <property type="entry name" value="OmpA-like"/>
    <property type="match status" value="1"/>
</dbReference>
<dbReference type="CDD" id="cd07185">
    <property type="entry name" value="OmpA_C-like"/>
    <property type="match status" value="1"/>
</dbReference>
<dbReference type="InterPro" id="IPR050330">
    <property type="entry name" value="Bact_OuterMem_StrucFunc"/>
</dbReference>
<sequence>MNLHHKLIFIATLMIASISTQAQLSKLFERSLLLGDKKYEAMAYQEAVDNYLKALAREENNVELIEKIADCYNKLNNPVKAEEWYEKVVMLSEIAEVDPINLFHYAEALKANGKYKEAAAWFRAYNAQIDYDDRIASKLQAIENHQILMDDASFINVEKVAFNSEESDFSPVYYSKYIVFVSNRKNKVFESTYSWDGSNYLDTYFVLLNSPTTSEYEPVPFDATINTAMHDGPICFYKFYSKAVFTRNSLYKGKHKRSKENTSHLQIYFTEKVSPSDWGNITPFEHNDPEYSMGHAYITNDGSTMVFASNMPGTYGKSDLFISKNIGGSWTKPENLGDHINTQGDEFFPYIEDSVLYFSSNGHGGLGGLDIFHVDLRNPSEVHNAGAPFNSSLDDFGYVRRHKEGYFSSNRGGNDDIYYFKDTRPDYIQVAGTVLNEWTDQPIPYAVTTIGQDTITADAEGKFTAQIIPDSAYLYTASSANHILRETITRSFPLTEKNAEVDLWMRPLKAHITVVDAVTDEVLNNAPIKLRDLTNGEDIEPYYITDQEYIFPIKNGVMYELTGAMDDYFTSRTIETPENVADAINWKIPLDKIVLHQEITLENIYYDLNKATIRSDAKIELDDLAFMLKEQPSIHIELSSHTDSRGDDAYNMELSQRRAEAVVTYLAEQGIAPERLNAKGYGETKLKNECGNGVECPEWAHQYNRRTELKVTKYEMRAVSVN</sequence>
<comment type="caution">
    <text evidence="8">The sequence shown here is derived from an EMBL/GenBank/DDBJ whole genome shotgun (WGS) entry which is preliminary data.</text>
</comment>
<evidence type="ECO:0000313" key="8">
    <source>
        <dbReference type="EMBL" id="RED91503.1"/>
    </source>
</evidence>
<evidence type="ECO:0000256" key="4">
    <source>
        <dbReference type="PROSITE-ProRule" id="PRU00473"/>
    </source>
</evidence>
<reference evidence="8 9" key="1">
    <citation type="submission" date="2018-07" db="EMBL/GenBank/DDBJ databases">
        <title>Genomic Encyclopedia of Type Strains, Phase IV (KMG-IV): sequencing the most valuable type-strain genomes for metagenomic binning, comparative biology and taxonomic classification.</title>
        <authorList>
            <person name="Goeker M."/>
        </authorList>
    </citation>
    <scope>NUCLEOTIDE SEQUENCE [LARGE SCALE GENOMIC DNA]</scope>
    <source>
        <strain evidence="8 9">DSM 4134</strain>
    </source>
</reference>
<gene>
    <name evidence="8" type="ORF">C7460_14112</name>
</gene>
<dbReference type="InterPro" id="IPR036737">
    <property type="entry name" value="OmpA-like_sf"/>
</dbReference>
<dbReference type="RefSeq" id="WP_115870527.1">
    <property type="nucleotide sequence ID" value="NZ_QREG01000041.1"/>
</dbReference>
<comment type="subcellular location">
    <subcellularLocation>
        <location evidence="1">Cell outer membrane</location>
    </subcellularLocation>
</comment>
<feature type="chain" id="PRO_5017623040" evidence="6">
    <location>
        <begin position="23"/>
        <end position="722"/>
    </location>
</feature>
<keyword evidence="3" id="KW-0998">Cell outer membrane</keyword>
<dbReference type="PANTHER" id="PTHR30329:SF21">
    <property type="entry name" value="LIPOPROTEIN YIAD-RELATED"/>
    <property type="match status" value="1"/>
</dbReference>
<dbReference type="PROSITE" id="PS51123">
    <property type="entry name" value="OMPA_2"/>
    <property type="match status" value="1"/>
</dbReference>
<evidence type="ECO:0000313" key="9">
    <source>
        <dbReference type="Proteomes" id="UP000256779"/>
    </source>
</evidence>
<dbReference type="Pfam" id="PF07676">
    <property type="entry name" value="PD40"/>
    <property type="match status" value="1"/>
</dbReference>
<dbReference type="InterPro" id="IPR011659">
    <property type="entry name" value="WD40"/>
</dbReference>
<dbReference type="GO" id="GO:0009279">
    <property type="term" value="C:cell outer membrane"/>
    <property type="evidence" value="ECO:0007669"/>
    <property type="project" value="UniProtKB-SubCell"/>
</dbReference>
<feature type="coiled-coil region" evidence="5">
    <location>
        <begin position="41"/>
        <end position="68"/>
    </location>
</feature>
<protein>
    <submittedName>
        <fullName evidence="8">WD40 repeat protein</fullName>
    </submittedName>
</protein>
<feature type="signal peptide" evidence="6">
    <location>
        <begin position="1"/>
        <end position="22"/>
    </location>
</feature>
<keyword evidence="9" id="KW-1185">Reference proteome</keyword>
<dbReference type="Gene3D" id="1.25.40.10">
    <property type="entry name" value="Tetratricopeptide repeat domain"/>
    <property type="match status" value="1"/>
</dbReference>
<evidence type="ECO:0000256" key="3">
    <source>
        <dbReference type="ARBA" id="ARBA00023237"/>
    </source>
</evidence>
<keyword evidence="6" id="KW-0732">Signal</keyword>
<dbReference type="Pfam" id="PF00691">
    <property type="entry name" value="OmpA"/>
    <property type="match status" value="1"/>
</dbReference>
<dbReference type="PANTHER" id="PTHR30329">
    <property type="entry name" value="STATOR ELEMENT OF FLAGELLAR MOTOR COMPLEX"/>
    <property type="match status" value="1"/>
</dbReference>
<evidence type="ECO:0000256" key="5">
    <source>
        <dbReference type="SAM" id="Coils"/>
    </source>
</evidence>
<keyword evidence="2 4" id="KW-0472">Membrane</keyword>
<evidence type="ECO:0000259" key="7">
    <source>
        <dbReference type="PROSITE" id="PS51123"/>
    </source>
</evidence>
<dbReference type="OrthoDB" id="1488841at2"/>
<dbReference type="InterPro" id="IPR006665">
    <property type="entry name" value="OmpA-like"/>
</dbReference>
<dbReference type="SUPFAM" id="SSF48452">
    <property type="entry name" value="TPR-like"/>
    <property type="match status" value="1"/>
</dbReference>
<evidence type="ECO:0000256" key="2">
    <source>
        <dbReference type="ARBA" id="ARBA00023136"/>
    </source>
</evidence>
<keyword evidence="5" id="KW-0175">Coiled coil</keyword>
<evidence type="ECO:0000256" key="1">
    <source>
        <dbReference type="ARBA" id="ARBA00004442"/>
    </source>
</evidence>
<dbReference type="InterPro" id="IPR006664">
    <property type="entry name" value="OMP_bac"/>
</dbReference>
<evidence type="ECO:0000256" key="6">
    <source>
        <dbReference type="SAM" id="SignalP"/>
    </source>
</evidence>
<dbReference type="PRINTS" id="PR01021">
    <property type="entry name" value="OMPADOMAIN"/>
</dbReference>
<name>A0A3D9KYP4_MARFU</name>
<feature type="domain" description="OmpA-like" evidence="7">
    <location>
        <begin position="593"/>
        <end position="715"/>
    </location>
</feature>
<dbReference type="EMBL" id="QREG01000041">
    <property type="protein sequence ID" value="RED91503.1"/>
    <property type="molecule type" value="Genomic_DNA"/>
</dbReference>